<name>A0A368BP26_9GAMM</name>
<keyword evidence="6" id="KW-0732">Signal</keyword>
<dbReference type="Gene3D" id="3.40.30.10">
    <property type="entry name" value="Glutaredoxin"/>
    <property type="match status" value="1"/>
</dbReference>
<dbReference type="PANTHER" id="PTHR11592">
    <property type="entry name" value="GLUTATHIONE PEROXIDASE"/>
    <property type="match status" value="1"/>
</dbReference>
<proteinExistence type="inferred from homology"/>
<dbReference type="PROSITE" id="PS51257">
    <property type="entry name" value="PROKAR_LIPOPROTEIN"/>
    <property type="match status" value="1"/>
</dbReference>
<dbReference type="InterPro" id="IPR029759">
    <property type="entry name" value="GPX_AS"/>
</dbReference>
<dbReference type="EMBL" id="QOPC01000005">
    <property type="protein sequence ID" value="RCL39053.1"/>
    <property type="molecule type" value="Genomic_DNA"/>
</dbReference>
<organism evidence="7 8">
    <name type="scientific">SAR86 cluster bacterium</name>
    <dbReference type="NCBI Taxonomy" id="2030880"/>
    <lineage>
        <taxon>Bacteria</taxon>
        <taxon>Pseudomonadati</taxon>
        <taxon>Pseudomonadota</taxon>
        <taxon>Gammaproteobacteria</taxon>
        <taxon>SAR86 cluster</taxon>
    </lineage>
</organism>
<evidence type="ECO:0000256" key="6">
    <source>
        <dbReference type="SAM" id="SignalP"/>
    </source>
</evidence>
<sequence length="174" mass="19481">MKTFLLLALSVFTTSIFACSDILDSNLRLLDSDDEQNLCEYSGNVILVVNVASRCGYTPQYAGLQRLYTKFKDDGLMVIGIPSRDFFQEYSAESKVAEFCSTEYGVEFPMFATAKVKGKKAHPFYKKLIAASGKEPKWNFAKYLIGRDGEVIEHYKSSVTPESERLVSAIQAVL</sequence>
<evidence type="ECO:0000313" key="7">
    <source>
        <dbReference type="EMBL" id="RCL39053.1"/>
    </source>
</evidence>
<dbReference type="SUPFAM" id="SSF52833">
    <property type="entry name" value="Thioredoxin-like"/>
    <property type="match status" value="1"/>
</dbReference>
<dbReference type="PROSITE" id="PS00460">
    <property type="entry name" value="GLUTATHIONE_PEROXID_1"/>
    <property type="match status" value="1"/>
</dbReference>
<dbReference type="GO" id="GO:0004601">
    <property type="term" value="F:peroxidase activity"/>
    <property type="evidence" value="ECO:0007669"/>
    <property type="project" value="UniProtKB-KW"/>
</dbReference>
<dbReference type="AlphaFoldDB" id="A0A368BP26"/>
<dbReference type="PIRSF" id="PIRSF000303">
    <property type="entry name" value="Glutathion_perox"/>
    <property type="match status" value="1"/>
</dbReference>
<dbReference type="InterPro" id="IPR000889">
    <property type="entry name" value="Glutathione_peroxidase"/>
</dbReference>
<keyword evidence="2 5" id="KW-0575">Peroxidase</keyword>
<evidence type="ECO:0000256" key="1">
    <source>
        <dbReference type="ARBA" id="ARBA00006926"/>
    </source>
</evidence>
<dbReference type="PROSITE" id="PS51355">
    <property type="entry name" value="GLUTATHIONE_PEROXID_3"/>
    <property type="match status" value="1"/>
</dbReference>
<dbReference type="InterPro" id="IPR036249">
    <property type="entry name" value="Thioredoxin-like_sf"/>
</dbReference>
<feature type="chain" id="PRO_5016744920" description="Glutathione peroxidase" evidence="6">
    <location>
        <begin position="21"/>
        <end position="174"/>
    </location>
</feature>
<evidence type="ECO:0000256" key="3">
    <source>
        <dbReference type="ARBA" id="ARBA00023002"/>
    </source>
</evidence>
<dbReference type="PANTHER" id="PTHR11592:SF78">
    <property type="entry name" value="GLUTATHIONE PEROXIDASE"/>
    <property type="match status" value="1"/>
</dbReference>
<reference evidence="7 8" key="1">
    <citation type="journal article" date="2018" name="Microbiome">
        <title>Fine metagenomic profile of the Mediterranean stratified and mixed water columns revealed by assembly and recruitment.</title>
        <authorList>
            <person name="Haro-Moreno J.M."/>
            <person name="Lopez-Perez M."/>
            <person name="De La Torre J.R."/>
            <person name="Picazo A."/>
            <person name="Camacho A."/>
            <person name="Rodriguez-Valera F."/>
        </authorList>
    </citation>
    <scope>NUCLEOTIDE SEQUENCE [LARGE SCALE GENOMIC DNA]</scope>
    <source>
        <strain evidence="7">MED-G84</strain>
    </source>
</reference>
<protein>
    <recommendedName>
        <fullName evidence="5">Glutathione peroxidase</fullName>
    </recommendedName>
</protein>
<comment type="similarity">
    <text evidence="1 5">Belongs to the glutathione peroxidase family.</text>
</comment>
<evidence type="ECO:0000256" key="5">
    <source>
        <dbReference type="RuleBase" id="RU000499"/>
    </source>
</evidence>
<evidence type="ECO:0000313" key="8">
    <source>
        <dbReference type="Proteomes" id="UP000253032"/>
    </source>
</evidence>
<feature type="signal peptide" evidence="6">
    <location>
        <begin position="1"/>
        <end position="20"/>
    </location>
</feature>
<accession>A0A368BP26</accession>
<evidence type="ECO:0000256" key="2">
    <source>
        <dbReference type="ARBA" id="ARBA00022559"/>
    </source>
</evidence>
<feature type="active site" evidence="4">
    <location>
        <position position="55"/>
    </location>
</feature>
<dbReference type="Pfam" id="PF00255">
    <property type="entry name" value="GSHPx"/>
    <property type="match status" value="1"/>
</dbReference>
<dbReference type="GO" id="GO:0034599">
    <property type="term" value="P:cellular response to oxidative stress"/>
    <property type="evidence" value="ECO:0007669"/>
    <property type="project" value="TreeGrafter"/>
</dbReference>
<dbReference type="CDD" id="cd00340">
    <property type="entry name" value="GSH_Peroxidase"/>
    <property type="match status" value="1"/>
</dbReference>
<keyword evidence="3 5" id="KW-0560">Oxidoreductase</keyword>
<dbReference type="PRINTS" id="PR01011">
    <property type="entry name" value="GLUTPROXDASE"/>
</dbReference>
<gene>
    <name evidence="7" type="ORF">DBW98_01630</name>
</gene>
<comment type="caution">
    <text evidence="7">The sequence shown here is derived from an EMBL/GenBank/DDBJ whole genome shotgun (WGS) entry which is preliminary data.</text>
</comment>
<dbReference type="Proteomes" id="UP000253032">
    <property type="component" value="Unassembled WGS sequence"/>
</dbReference>
<evidence type="ECO:0000256" key="4">
    <source>
        <dbReference type="PIRSR" id="PIRSR000303-1"/>
    </source>
</evidence>